<dbReference type="Proteomes" id="UP000198512">
    <property type="component" value="Unassembled WGS sequence"/>
</dbReference>
<keyword evidence="2" id="KW-1185">Reference proteome</keyword>
<proteinExistence type="predicted"/>
<comment type="caution">
    <text evidence="1">The sequence shown here is derived from an EMBL/GenBank/DDBJ whole genome shotgun (WGS) entry which is preliminary data.</text>
</comment>
<evidence type="ECO:0000313" key="1">
    <source>
        <dbReference type="EMBL" id="SER05946.1"/>
    </source>
</evidence>
<reference evidence="1 2" key="1">
    <citation type="submission" date="2016-10" db="EMBL/GenBank/DDBJ databases">
        <authorList>
            <person name="Varghese N."/>
            <person name="Submissions S."/>
        </authorList>
    </citation>
    <scope>NUCLEOTIDE SEQUENCE [LARGE SCALE GENOMIC DNA]</scope>
    <source>
        <strain evidence="1 2">CIP 109853</strain>
    </source>
</reference>
<gene>
    <name evidence="1" type="ORF">SAMN05216600_11462</name>
</gene>
<name>A0ABY1BKL5_9PSED</name>
<organism evidence="1 2">
    <name type="scientific">Pseudomonas cuatrocienegasensis</name>
    <dbReference type="NCBI Taxonomy" id="543360"/>
    <lineage>
        <taxon>Bacteria</taxon>
        <taxon>Pseudomonadati</taxon>
        <taxon>Pseudomonadota</taxon>
        <taxon>Gammaproteobacteria</taxon>
        <taxon>Pseudomonadales</taxon>
        <taxon>Pseudomonadaceae</taxon>
        <taxon>Pseudomonas</taxon>
    </lineage>
</organism>
<protein>
    <submittedName>
        <fullName evidence="1">Uncharacterized protein</fullName>
    </submittedName>
</protein>
<dbReference type="EMBL" id="FOFP01000014">
    <property type="protein sequence ID" value="SER05946.1"/>
    <property type="molecule type" value="Genomic_DNA"/>
</dbReference>
<sequence length="164" mass="18230">MAGDLILANVTDKTLTVLTNAGGAVGSEIHHADKYSQTAWNVLRARIQESDSGMTTNNRVGLPPHFYISFSLSTYKGGGQEKFKQLIRHAIRPLTVVTNHPGLSEWNKNKGDEVSAEKCFHEALQKGSITLEIYKYDNEPLLNKETGAISENINYMKKVNEHSK</sequence>
<dbReference type="RefSeq" id="WP_139133824.1">
    <property type="nucleotide sequence ID" value="NZ_FOFP01000014.1"/>
</dbReference>
<evidence type="ECO:0000313" key="2">
    <source>
        <dbReference type="Proteomes" id="UP000198512"/>
    </source>
</evidence>
<accession>A0ABY1BKL5</accession>